<keyword evidence="6 9" id="KW-1133">Transmembrane helix</keyword>
<keyword evidence="9" id="KW-0679">Respiratory chain</keyword>
<feature type="transmembrane region" description="Helical" evidence="9">
    <location>
        <begin position="77"/>
        <end position="95"/>
    </location>
</feature>
<evidence type="ECO:0000256" key="7">
    <source>
        <dbReference type="ARBA" id="ARBA00023136"/>
    </source>
</evidence>
<reference evidence="11" key="1">
    <citation type="submission" date="2016-04" db="EMBL/GenBank/DDBJ databases">
        <authorList>
            <person name="Evans L.H."/>
            <person name="Alamgir A."/>
            <person name="Owens N."/>
            <person name="Weber N.D."/>
            <person name="Virtaneva K."/>
            <person name="Barbian K."/>
            <person name="Babar A."/>
            <person name="Rosenke K."/>
        </authorList>
    </citation>
    <scope>NUCLEOTIDE SEQUENCE</scope>
</reference>
<evidence type="ECO:0000256" key="6">
    <source>
        <dbReference type="ARBA" id="ARBA00022989"/>
    </source>
</evidence>
<dbReference type="Pfam" id="PF00507">
    <property type="entry name" value="Oxidored_q4"/>
    <property type="match status" value="1"/>
</dbReference>
<geneLocation type="mitochondrion" evidence="11"/>
<dbReference type="Gene3D" id="1.20.58.1610">
    <property type="entry name" value="NADH:ubiquinone/plastoquinone oxidoreductase, chain 3"/>
    <property type="match status" value="1"/>
</dbReference>
<dbReference type="GO" id="GO:0008137">
    <property type="term" value="F:NADH dehydrogenase (ubiquinone) activity"/>
    <property type="evidence" value="ECO:0007669"/>
    <property type="project" value="UniProtKB-UniRule"/>
</dbReference>
<keyword evidence="9 11" id="KW-0496">Mitochondrion</keyword>
<protein>
    <recommendedName>
        <fullName evidence="3 9">NADH-ubiquinone oxidoreductase chain 3</fullName>
        <ecNumber evidence="9">7.1.1.2</ecNumber>
    </recommendedName>
</protein>
<dbReference type="PANTHER" id="PTHR11058:SF9">
    <property type="entry name" value="NADH-UBIQUINONE OXIDOREDUCTASE CHAIN 3"/>
    <property type="match status" value="1"/>
</dbReference>
<evidence type="ECO:0000256" key="5">
    <source>
        <dbReference type="ARBA" id="ARBA00022692"/>
    </source>
</evidence>
<evidence type="ECO:0000256" key="8">
    <source>
        <dbReference type="ARBA" id="ARBA00049551"/>
    </source>
</evidence>
<accession>A0A1S5XVY4</accession>
<feature type="chain" id="PRO_5012797391" description="NADH-ubiquinone oxidoreductase chain 3" evidence="10">
    <location>
        <begin position="20"/>
        <end position="107"/>
    </location>
</feature>
<comment type="subcellular location">
    <subcellularLocation>
        <location evidence="1">Membrane</location>
    </subcellularLocation>
    <subcellularLocation>
        <location evidence="9">Mitochondrion membrane</location>
        <topology evidence="9">Multi-pass membrane protein</topology>
    </subcellularLocation>
</comment>
<dbReference type="InterPro" id="IPR000440">
    <property type="entry name" value="NADH_UbQ/plastoQ_OxRdtase_su3"/>
</dbReference>
<feature type="transmembrane region" description="Helical" evidence="9">
    <location>
        <begin position="47"/>
        <end position="70"/>
    </location>
</feature>
<gene>
    <name evidence="11" type="primary">nad3</name>
</gene>
<keyword evidence="9" id="KW-0249">Electron transport</keyword>
<comment type="catalytic activity">
    <reaction evidence="8 9">
        <text>a ubiquinone + NADH + 5 H(+)(in) = a ubiquinol + NAD(+) + 4 H(+)(out)</text>
        <dbReference type="Rhea" id="RHEA:29091"/>
        <dbReference type="Rhea" id="RHEA-COMP:9565"/>
        <dbReference type="Rhea" id="RHEA-COMP:9566"/>
        <dbReference type="ChEBI" id="CHEBI:15378"/>
        <dbReference type="ChEBI" id="CHEBI:16389"/>
        <dbReference type="ChEBI" id="CHEBI:17976"/>
        <dbReference type="ChEBI" id="CHEBI:57540"/>
        <dbReference type="ChEBI" id="CHEBI:57945"/>
        <dbReference type="EC" id="7.1.1.2"/>
    </reaction>
</comment>
<dbReference type="GO" id="GO:0030964">
    <property type="term" value="C:NADH dehydrogenase complex"/>
    <property type="evidence" value="ECO:0007669"/>
    <property type="project" value="TreeGrafter"/>
</dbReference>
<evidence type="ECO:0000256" key="10">
    <source>
        <dbReference type="SAM" id="SignalP"/>
    </source>
</evidence>
<organism evidence="11">
    <name type="scientific">Leipothrix sp. 1 XFX-2017</name>
    <dbReference type="NCBI Taxonomy" id="1955440"/>
    <lineage>
        <taxon>Eukaryota</taxon>
        <taxon>Metazoa</taxon>
        <taxon>Ecdysozoa</taxon>
        <taxon>Arthropoda</taxon>
        <taxon>Chelicerata</taxon>
        <taxon>Arachnida</taxon>
        <taxon>Acari</taxon>
        <taxon>Acariformes</taxon>
        <taxon>Trombidiformes</taxon>
        <taxon>Prostigmata</taxon>
        <taxon>Eupodina</taxon>
        <taxon>Eriophyoidea</taxon>
        <taxon>Eriophyidae</taxon>
        <taxon>Phyllocoptinae</taxon>
        <taxon>Phyllocoptini</taxon>
        <taxon>Leipothrix</taxon>
    </lineage>
</organism>
<keyword evidence="9" id="KW-0520">NAD</keyword>
<dbReference type="AlphaFoldDB" id="A0A1S5XVY4"/>
<comment type="function">
    <text evidence="9">Core subunit of the mitochondrial membrane respiratory chain NADH dehydrogenase (Complex I) which catalyzes electron transfer from NADH through the respiratory chain, using ubiquinone as an electron acceptor. Essential for the catalytic activity of complex I.</text>
</comment>
<proteinExistence type="inferred from homology"/>
<keyword evidence="4 9" id="KW-0813">Transport</keyword>
<dbReference type="GO" id="GO:0031966">
    <property type="term" value="C:mitochondrial membrane"/>
    <property type="evidence" value="ECO:0007669"/>
    <property type="project" value="UniProtKB-SubCell"/>
</dbReference>
<dbReference type="EMBL" id="KX027362">
    <property type="protein sequence ID" value="AQQ72864.1"/>
    <property type="molecule type" value="Genomic_DNA"/>
</dbReference>
<reference evidence="11" key="2">
    <citation type="journal article" date="2017" name="Mol. Phylogenet. Evol.">
        <title>The phylogenetic position of eriophyoid mites (superfamily Eriophyoidea) in Acariformes inferred from the sequences of mitochondrial genomes and nuclear small subunit (18S) rRNA gene.</title>
        <authorList>
            <person name="Xue X.F."/>
            <person name="Dong Y."/>
            <person name="Deng W."/>
            <person name="Hong X.Y."/>
            <person name="Shao R."/>
        </authorList>
    </citation>
    <scope>NUCLEOTIDE SEQUENCE</scope>
</reference>
<dbReference type="EC" id="7.1.1.2" evidence="9"/>
<comment type="similarity">
    <text evidence="2 9">Belongs to the complex I subunit 3 family.</text>
</comment>
<keyword evidence="10" id="KW-0732">Signal</keyword>
<name>A0A1S5XVY4_9ACAR</name>
<dbReference type="InterPro" id="IPR038430">
    <property type="entry name" value="NDAH_ubi_oxred_su3_sf"/>
</dbReference>
<keyword evidence="7 9" id="KW-0472">Membrane</keyword>
<evidence type="ECO:0000256" key="3">
    <source>
        <dbReference type="ARBA" id="ARBA00021007"/>
    </source>
</evidence>
<keyword evidence="9" id="KW-1278">Translocase</keyword>
<evidence type="ECO:0000256" key="1">
    <source>
        <dbReference type="ARBA" id="ARBA00004370"/>
    </source>
</evidence>
<evidence type="ECO:0000256" key="4">
    <source>
        <dbReference type="ARBA" id="ARBA00022448"/>
    </source>
</evidence>
<feature type="signal peptide" evidence="10">
    <location>
        <begin position="1"/>
        <end position="19"/>
    </location>
</feature>
<sequence length="107" mass="12625">MCLLVLIFLLSVMFFLASSKMKMNFNSQTPFECGFSSYFYSRHSFSIHYFIITLIFLFLDLEICFLFPFFMEDLGSVSLASVTYVFVSVLLLGLLKEWQEMKLDWVF</sequence>
<evidence type="ECO:0000256" key="9">
    <source>
        <dbReference type="RuleBase" id="RU003640"/>
    </source>
</evidence>
<keyword evidence="5 9" id="KW-0812">Transmembrane</keyword>
<evidence type="ECO:0000256" key="2">
    <source>
        <dbReference type="ARBA" id="ARBA00008472"/>
    </source>
</evidence>
<evidence type="ECO:0000313" key="11">
    <source>
        <dbReference type="EMBL" id="AQQ72864.1"/>
    </source>
</evidence>
<dbReference type="PANTHER" id="PTHR11058">
    <property type="entry name" value="NADH-UBIQUINONE OXIDOREDUCTASE CHAIN 3"/>
    <property type="match status" value="1"/>
</dbReference>
<keyword evidence="9" id="KW-0830">Ubiquinone</keyword>